<feature type="compositionally biased region" description="Low complexity" evidence="1">
    <location>
        <begin position="37"/>
        <end position="53"/>
    </location>
</feature>
<organism evidence="2">
    <name type="scientific">Rhodotorula toruloides</name>
    <name type="common">Yeast</name>
    <name type="synonym">Rhodosporidium toruloides</name>
    <dbReference type="NCBI Taxonomy" id="5286"/>
    <lineage>
        <taxon>Eukaryota</taxon>
        <taxon>Fungi</taxon>
        <taxon>Dikarya</taxon>
        <taxon>Basidiomycota</taxon>
        <taxon>Pucciniomycotina</taxon>
        <taxon>Microbotryomycetes</taxon>
        <taxon>Sporidiobolales</taxon>
        <taxon>Sporidiobolaceae</taxon>
        <taxon>Rhodotorula</taxon>
    </lineage>
</organism>
<gene>
    <name evidence="2" type="ORF">RHTO0S_02e04214g</name>
</gene>
<sequence>MLHIRQSRVESHSQPAAGGGCRSCAAAASEGQAFPCSRSSTGRWSSSSSAIRSLTRQQRTDVSKEVLRRSTRCMLVTEGRGD</sequence>
<dbReference type="EMBL" id="LK052937">
    <property type="protein sequence ID" value="CDR36595.1"/>
    <property type="molecule type" value="Genomic_DNA"/>
</dbReference>
<feature type="region of interest" description="Disordered" evidence="1">
    <location>
        <begin position="1"/>
        <end position="22"/>
    </location>
</feature>
<accession>A0A061APE4</accession>
<evidence type="ECO:0000256" key="1">
    <source>
        <dbReference type="SAM" id="MobiDB-lite"/>
    </source>
</evidence>
<proteinExistence type="predicted"/>
<feature type="region of interest" description="Disordered" evidence="1">
    <location>
        <begin position="34"/>
        <end position="65"/>
    </location>
</feature>
<reference evidence="2" key="1">
    <citation type="journal article" date="2014" name="Genome Announc.">
        <title>Draft genome sequence of Rhodosporidium toruloides CECT1137, an oleaginous yeast of biotechnological interest.</title>
        <authorList>
            <person name="Morin N."/>
            <person name="Calcas X."/>
            <person name="Devillers H."/>
            <person name="Durrens P."/>
            <person name="Sherman D.J."/>
            <person name="Nicaud J.-M."/>
            <person name="Neuveglise C."/>
        </authorList>
    </citation>
    <scope>NUCLEOTIDE SEQUENCE</scope>
    <source>
        <strain evidence="2">CECT1137</strain>
    </source>
</reference>
<dbReference type="PROSITE" id="PS51257">
    <property type="entry name" value="PROKAR_LIPOPROTEIN"/>
    <property type="match status" value="1"/>
</dbReference>
<name>A0A061APE4_RHOTO</name>
<dbReference type="AlphaFoldDB" id="A0A061APE4"/>
<evidence type="ECO:0000313" key="2">
    <source>
        <dbReference type="EMBL" id="CDR36595.1"/>
    </source>
</evidence>
<protein>
    <submittedName>
        <fullName evidence="2">RHTO0S02e04214g2_1</fullName>
    </submittedName>
</protein>